<organism evidence="1 2">
    <name type="scientific">Scophthalmus maximus</name>
    <name type="common">Turbot</name>
    <name type="synonym">Psetta maxima</name>
    <dbReference type="NCBI Taxonomy" id="52904"/>
    <lineage>
        <taxon>Eukaryota</taxon>
        <taxon>Metazoa</taxon>
        <taxon>Chordata</taxon>
        <taxon>Craniata</taxon>
        <taxon>Vertebrata</taxon>
        <taxon>Euteleostomi</taxon>
        <taxon>Actinopterygii</taxon>
        <taxon>Neopterygii</taxon>
        <taxon>Teleostei</taxon>
        <taxon>Neoteleostei</taxon>
        <taxon>Acanthomorphata</taxon>
        <taxon>Carangaria</taxon>
        <taxon>Pleuronectiformes</taxon>
        <taxon>Pleuronectoidei</taxon>
        <taxon>Scophthalmidae</taxon>
        <taxon>Scophthalmus</taxon>
    </lineage>
</organism>
<sequence length="128" mass="13719">MQNLTSYWDFLRFDSQSNRSTLSLSMAASSTQPPSRTPGECSRITVEGFAPCGLFHSPVQQRTLFFPPRAARHSLPFPSAAGVEKLDSNSADASSEMFVRGGEESGIFEGIKGQVGSADLSDSPSLTV</sequence>
<evidence type="ECO:0000313" key="1">
    <source>
        <dbReference type="EMBL" id="KAF0036175.1"/>
    </source>
</evidence>
<reference evidence="1 2" key="1">
    <citation type="submission" date="2019-06" db="EMBL/GenBank/DDBJ databases">
        <title>Draft genomes of female and male turbot (Scophthalmus maximus).</title>
        <authorList>
            <person name="Xu H."/>
            <person name="Xu X.-W."/>
            <person name="Shao C."/>
            <person name="Chen S."/>
        </authorList>
    </citation>
    <scope>NUCLEOTIDE SEQUENCE [LARGE SCALE GENOMIC DNA]</scope>
    <source>
        <strain evidence="1">Ysfricsl-2016a</strain>
        <tissue evidence="1">Blood</tissue>
    </source>
</reference>
<protein>
    <submittedName>
        <fullName evidence="1">Uncharacterized protein</fullName>
    </submittedName>
</protein>
<accession>A0A6A4SU23</accession>
<proteinExistence type="predicted"/>
<dbReference type="EMBL" id="VEVO01000010">
    <property type="protein sequence ID" value="KAF0036175.1"/>
    <property type="molecule type" value="Genomic_DNA"/>
</dbReference>
<gene>
    <name evidence="1" type="ORF">F2P81_011487</name>
</gene>
<evidence type="ECO:0000313" key="2">
    <source>
        <dbReference type="Proteomes" id="UP000438429"/>
    </source>
</evidence>
<dbReference type="AlphaFoldDB" id="A0A6A4SU23"/>
<name>A0A6A4SU23_SCOMX</name>
<dbReference type="Proteomes" id="UP000438429">
    <property type="component" value="Unassembled WGS sequence"/>
</dbReference>
<comment type="caution">
    <text evidence="1">The sequence shown here is derived from an EMBL/GenBank/DDBJ whole genome shotgun (WGS) entry which is preliminary data.</text>
</comment>